<dbReference type="EMBL" id="CP072167">
    <property type="protein sequence ID" value="QYA06543.1"/>
    <property type="molecule type" value="Genomic_DNA"/>
</dbReference>
<evidence type="ECO:0000313" key="5">
    <source>
        <dbReference type="Proteomes" id="UP000826513"/>
    </source>
</evidence>
<name>A0A4D7DRA9_9HYPH</name>
<dbReference type="AlphaFoldDB" id="A0A4D7DRA9"/>
<dbReference type="CDD" id="cd02883">
    <property type="entry name" value="NUDIX_Hydrolase"/>
    <property type="match status" value="1"/>
</dbReference>
<evidence type="ECO:0000313" key="3">
    <source>
        <dbReference type="EMBL" id="QYA06543.1"/>
    </source>
</evidence>
<dbReference type="SUPFAM" id="SSF55811">
    <property type="entry name" value="Nudix"/>
    <property type="match status" value="1"/>
</dbReference>
<dbReference type="KEGG" id="alf:CFBP5473_08830"/>
<dbReference type="Proteomes" id="UP000826513">
    <property type="component" value="Chromosome 1"/>
</dbReference>
<dbReference type="Pfam" id="PF00293">
    <property type="entry name" value="NUDIX"/>
    <property type="match status" value="1"/>
</dbReference>
<dbReference type="InterPro" id="IPR015797">
    <property type="entry name" value="NUDIX_hydrolase-like_dom_sf"/>
</dbReference>
<reference evidence="2 4" key="1">
    <citation type="submission" date="2019-04" db="EMBL/GenBank/DDBJ databases">
        <title>Complete genome sequence of Agrobacterium larrymoorei CFBP5473.</title>
        <authorList>
            <person name="Haryono M."/>
            <person name="Chou L."/>
            <person name="Lin Y.-C."/>
            <person name="Lai E.-M."/>
            <person name="Kuo C.-H."/>
        </authorList>
    </citation>
    <scope>NUCLEOTIDE SEQUENCE [LARGE SCALE GENOMIC DNA]</scope>
    <source>
        <strain evidence="2 4">CFBP5473</strain>
    </source>
</reference>
<dbReference type="GO" id="GO:0016787">
    <property type="term" value="F:hydrolase activity"/>
    <property type="evidence" value="ECO:0007669"/>
    <property type="project" value="UniProtKB-KW"/>
</dbReference>
<accession>A0A4D7DRA9</accession>
<keyword evidence="5" id="KW-1185">Reference proteome</keyword>
<sequence length="252" mass="27463">MTEIEFHFVDNDPSFNKNIPPFLLSSEERTAIDSHWNSVNLDGRFFNGPVLAATNINTSPASPRLEVGLTDYAHYLYAASNPGSSTPCKNVYCAALIVTKDNRLVIGQMASRTAAPGKLQLVGGNVELSPSGEIDARECCIREISEEVGDSFASAIEMNVPFCIKTGGPSQSVGLFYLAHISLTATEAQNAFDLHQEATRQRGEEPELSQLHFVALKQPELDSVCVEHAGRMVDYLAPLLSNHLEQMARIPA</sequence>
<gene>
    <name evidence="2" type="ORF">CFBP5473_08830</name>
    <name evidence="3" type="ORF">J5285_10870</name>
</gene>
<dbReference type="Proteomes" id="UP000298545">
    <property type="component" value="Chromosome circular"/>
</dbReference>
<keyword evidence="2" id="KW-0378">Hydrolase</keyword>
<dbReference type="Gene3D" id="3.90.79.10">
    <property type="entry name" value="Nucleoside Triphosphate Pyrophosphohydrolase"/>
    <property type="match status" value="1"/>
</dbReference>
<reference evidence="3 5" key="2">
    <citation type="submission" date="2021-03" db="EMBL/GenBank/DDBJ databases">
        <title>Rapid diversification of plasmids in a genus of pathogenic and nitrogen fixing bacteria.</title>
        <authorList>
            <person name="Weisberg A.J."/>
            <person name="Miller M."/>
            <person name="Ream W."/>
            <person name="Grunwald N.J."/>
            <person name="Chang J.H."/>
        </authorList>
    </citation>
    <scope>NUCLEOTIDE SEQUENCE [LARGE SCALE GENOMIC DNA]</scope>
    <source>
        <strain evidence="3 5">AF3.44</strain>
    </source>
</reference>
<dbReference type="PROSITE" id="PS51462">
    <property type="entry name" value="NUDIX"/>
    <property type="match status" value="1"/>
</dbReference>
<dbReference type="EMBL" id="CP039691">
    <property type="protein sequence ID" value="QCI98004.1"/>
    <property type="molecule type" value="Genomic_DNA"/>
</dbReference>
<dbReference type="InterPro" id="IPR000086">
    <property type="entry name" value="NUDIX_hydrolase_dom"/>
</dbReference>
<dbReference type="RefSeq" id="WP_027673046.1">
    <property type="nucleotide sequence ID" value="NZ_CP039691.1"/>
</dbReference>
<feature type="domain" description="Nudix hydrolase" evidence="1">
    <location>
        <begin position="88"/>
        <end position="238"/>
    </location>
</feature>
<dbReference type="STRING" id="1367849.GCA_000518585_00115"/>
<proteinExistence type="predicted"/>
<evidence type="ECO:0000259" key="1">
    <source>
        <dbReference type="PROSITE" id="PS51462"/>
    </source>
</evidence>
<dbReference type="OrthoDB" id="9806849at2"/>
<evidence type="ECO:0000313" key="2">
    <source>
        <dbReference type="EMBL" id="QCI98004.1"/>
    </source>
</evidence>
<protein>
    <submittedName>
        <fullName evidence="2">NUDIX hydrolase</fullName>
    </submittedName>
</protein>
<evidence type="ECO:0000313" key="4">
    <source>
        <dbReference type="Proteomes" id="UP000298545"/>
    </source>
</evidence>
<organism evidence="2 4">
    <name type="scientific">Agrobacterium larrymoorei</name>
    <dbReference type="NCBI Taxonomy" id="160699"/>
    <lineage>
        <taxon>Bacteria</taxon>
        <taxon>Pseudomonadati</taxon>
        <taxon>Pseudomonadota</taxon>
        <taxon>Alphaproteobacteria</taxon>
        <taxon>Hyphomicrobiales</taxon>
        <taxon>Rhizobiaceae</taxon>
        <taxon>Rhizobium/Agrobacterium group</taxon>
        <taxon>Agrobacterium</taxon>
    </lineage>
</organism>